<dbReference type="EMBL" id="AMYB01000006">
    <property type="protein sequence ID" value="OAD01329.1"/>
    <property type="molecule type" value="Genomic_DNA"/>
</dbReference>
<comment type="caution">
    <text evidence="1">The sequence shown here is derived from an EMBL/GenBank/DDBJ whole genome shotgun (WGS) entry which is preliminary data.</text>
</comment>
<evidence type="ECO:0000313" key="1">
    <source>
        <dbReference type="EMBL" id="OAD01329.1"/>
    </source>
</evidence>
<dbReference type="AlphaFoldDB" id="A0A162QQ97"/>
<proteinExistence type="predicted"/>
<name>A0A162QQ97_MUCCL</name>
<gene>
    <name evidence="1" type="ORF">MUCCIDRAFT_112771</name>
</gene>
<sequence>MSEGEYKNYLKTDDQMVRFINKVFTVTNGGVPELYDSCALNLKQVFDVVVQYSHIFDDGSIYAFNSWRLKQQRVVVINSYIETSGFVLKKQYQVEAAKEVIEEANYK</sequence>
<dbReference type="VEuPathDB" id="FungiDB:MUCCIDRAFT_112771"/>
<dbReference type="OrthoDB" id="10456914at2759"/>
<dbReference type="Proteomes" id="UP000077051">
    <property type="component" value="Unassembled WGS sequence"/>
</dbReference>
<keyword evidence="2" id="KW-1185">Reference proteome</keyword>
<evidence type="ECO:0000313" key="2">
    <source>
        <dbReference type="Proteomes" id="UP000077051"/>
    </source>
</evidence>
<protein>
    <submittedName>
        <fullName evidence="1">Uncharacterized protein</fullName>
    </submittedName>
</protein>
<accession>A0A162QQ97</accession>
<reference evidence="1 2" key="1">
    <citation type="submission" date="2015-06" db="EMBL/GenBank/DDBJ databases">
        <title>Expansion of signal transduction pathways in fungi by whole-genome duplication.</title>
        <authorList>
            <consortium name="DOE Joint Genome Institute"/>
            <person name="Corrochano L.M."/>
            <person name="Kuo A."/>
            <person name="Marcet-Houben M."/>
            <person name="Polaino S."/>
            <person name="Salamov A."/>
            <person name="Villalobos J.M."/>
            <person name="Alvarez M.I."/>
            <person name="Avalos J."/>
            <person name="Benito E.P."/>
            <person name="Benoit I."/>
            <person name="Burger G."/>
            <person name="Camino L.P."/>
            <person name="Canovas D."/>
            <person name="Cerda-Olmedo E."/>
            <person name="Cheng J.-F."/>
            <person name="Dominguez A."/>
            <person name="Elias M."/>
            <person name="Eslava A.P."/>
            <person name="Glaser F."/>
            <person name="Grimwood J."/>
            <person name="Gutierrez G."/>
            <person name="Heitman J."/>
            <person name="Henrissat B."/>
            <person name="Iturriaga E.A."/>
            <person name="Lang B.F."/>
            <person name="Lavin J.L."/>
            <person name="Lee S."/>
            <person name="Li W."/>
            <person name="Lindquist E."/>
            <person name="Lopez-Garcia S."/>
            <person name="Luque E.M."/>
            <person name="Marcos A.T."/>
            <person name="Martin J."/>
            <person name="Mccluskey K."/>
            <person name="Medina H.R."/>
            <person name="Miralles-Duran A."/>
            <person name="Miyazaki A."/>
            <person name="Munoz-Torres E."/>
            <person name="Oguiza J.A."/>
            <person name="Ohm R."/>
            <person name="Olmedo M."/>
            <person name="Orejas M."/>
            <person name="Ortiz-Castellanos L."/>
            <person name="Pisabarro A.G."/>
            <person name="Rodriguez-Romero J."/>
            <person name="Ruiz-Herrera J."/>
            <person name="Ruiz-Vazquez R."/>
            <person name="Sanz C."/>
            <person name="Schackwitz W."/>
            <person name="Schmutz J."/>
            <person name="Shahriari M."/>
            <person name="Shelest E."/>
            <person name="Silva-Franco F."/>
            <person name="Soanes D."/>
            <person name="Syed K."/>
            <person name="Tagua V.G."/>
            <person name="Talbot N.J."/>
            <person name="Thon M."/>
            <person name="De Vries R.P."/>
            <person name="Wiebenga A."/>
            <person name="Yadav J.S."/>
            <person name="Braun E.L."/>
            <person name="Baker S."/>
            <person name="Garre V."/>
            <person name="Horwitz B."/>
            <person name="Torres-Martinez S."/>
            <person name="Idnurm A."/>
            <person name="Herrera-Estrella A."/>
            <person name="Gabaldon T."/>
            <person name="Grigoriev I.V."/>
        </authorList>
    </citation>
    <scope>NUCLEOTIDE SEQUENCE [LARGE SCALE GENOMIC DNA]</scope>
    <source>
        <strain evidence="1 2">CBS 277.49</strain>
    </source>
</reference>
<organism evidence="1 2">
    <name type="scientific">Mucor lusitanicus CBS 277.49</name>
    <dbReference type="NCBI Taxonomy" id="747725"/>
    <lineage>
        <taxon>Eukaryota</taxon>
        <taxon>Fungi</taxon>
        <taxon>Fungi incertae sedis</taxon>
        <taxon>Mucoromycota</taxon>
        <taxon>Mucoromycotina</taxon>
        <taxon>Mucoromycetes</taxon>
        <taxon>Mucorales</taxon>
        <taxon>Mucorineae</taxon>
        <taxon>Mucoraceae</taxon>
        <taxon>Mucor</taxon>
    </lineage>
</organism>